<comment type="caution">
    <text evidence="3">The sequence shown here is derived from an EMBL/GenBank/DDBJ whole genome shotgun (WGS) entry which is preliminary data.</text>
</comment>
<evidence type="ECO:0000259" key="2">
    <source>
        <dbReference type="Pfam" id="PF03372"/>
    </source>
</evidence>
<protein>
    <submittedName>
        <fullName evidence="3">Endonuclease/exonuclease/phosphatase family protein</fullName>
    </submittedName>
</protein>
<evidence type="ECO:0000256" key="1">
    <source>
        <dbReference type="SAM" id="SignalP"/>
    </source>
</evidence>
<dbReference type="EMBL" id="JADFFM010000001">
    <property type="protein sequence ID" value="MBE9666768.1"/>
    <property type="molecule type" value="Genomic_DNA"/>
</dbReference>
<dbReference type="RefSeq" id="WP_194106109.1">
    <property type="nucleotide sequence ID" value="NZ_JADFFM010000001.1"/>
</dbReference>
<proteinExistence type="predicted"/>
<accession>A0ABR9XHA3</accession>
<name>A0ABR9XHA3_9SPHI</name>
<keyword evidence="1" id="KW-0732">Signal</keyword>
<keyword evidence="3" id="KW-0255">Endonuclease</keyword>
<dbReference type="Gene3D" id="3.60.10.10">
    <property type="entry name" value="Endonuclease/exonuclease/phosphatase"/>
    <property type="match status" value="1"/>
</dbReference>
<keyword evidence="4" id="KW-1185">Reference proteome</keyword>
<reference evidence="3 4" key="1">
    <citation type="submission" date="2020-10" db="EMBL/GenBank/DDBJ databases">
        <title>Mucilaginibacter mali sp. nov., isolated from rhizosphere soil of apple orchard.</title>
        <authorList>
            <person name="Lee J.-S."/>
            <person name="Kim H.S."/>
            <person name="Kim J.-S."/>
        </authorList>
    </citation>
    <scope>NUCLEOTIDE SEQUENCE [LARGE SCALE GENOMIC DNA]</scope>
    <source>
        <strain evidence="3 4">KCTC 23157</strain>
    </source>
</reference>
<sequence length="1450" mass="156615">MRFLLLLLLTTSLIGVSVKAQNLNVMTYNLRGDNATDTGNLWVDRKLMVVTQLNKYKPDVIAFEETLASMAGYLRDTLTRYDTLGFVPNLYVGLMYNTQRLTLQTRGSFYLSATPDVPSVGWDAKFARMCIWAKFMDQITGQSFYAFATHFDHVGTVARTNSVTLILQKINDIAGTTPTLFMGDLNTPQYDANYITLNNSTLLKDTKNLAVIDDEKERGTGNGFDINRRDRTIVDHIFATNTWKTYRHDVALDLFNGHTASDHYAVVATVGQKANNLGDLYRQFPEDFENPNPVKTSYASGDVAFRTGSWTLNNAIIGGSSANDKPTSGIYGVRLINNNTVSAYLQMNFDVTEGVSRVTFQHSTYATDSTSKWQLEYSTNQGLTWAPAGPVISTHQLNKQQASFIMDIPGNVRFRINKLGTGATNNGRLDIDDFTIYKRKNSGVPQKTVPLIAWQFGSPASTGAEASANSNVNHQAMNVSTLSRGAGLRTVNGSSSTISLPGGFAAASSVASTLYASDTTVAINNNLYFQFVVNPKSGQKVSLSTIDARLMATGSTLKLWYWKYSLDGINFKYLAKSYLFKAVATTSQATIDLSPYPDLQHLGSDKKVYFRLYVNGMDNSSDMVGIGVSNSGTTNDYALSVGGVVEESDSTRRIAAWQFFSPTAAGNEVAKSASLADEAVTVQPLSRGAGLTQTNSNYATPVALTRTFVAVTATSSGATVSDTTTAIANNMYFAYSLKVKPDRKISLSSLDYKVRTTTGGAKVWYWKYSLDSITFKKIAEPVLLPGATNNEGDQQPQLDLARIPELQNIAAGKTVYFRLYTNGSNTTTGTTAIGRSGTADEYGISVNGTSKSVPTSSPLAAWQFATPLRTGGETSAAASLLDSALSGGVLQRGAGLRGTDTTGTPYVLHRTFVSLTSAATTTAITDTARAVAQDMYYTFSLAVKPGYKVSLSDLNYKLRVTTGGARVFYWKYSLDGTNFEKIANPRVIPGATADEGDTQPAIDLSGIRALQDIAAGKTVYIRMYTNGSNTTSGTTAFGRSATSTTTDYVLTVGGNTTPVAAPVKLVAWQLATPATAGNETSVAATTVSSAVTATSLVRGAGLNPTGLARSFASLTGTPSSPDVTDTVTAVANNMYFGFSLTAQTGYKISLSGLDFKIRATGGGAKVYYWKYSLNGTDFYKTDDPFTLAIAVNSEGEFMPHVDLSKVTRLQNLPGGTTVTFRLYTNGSNTTTGGTAIGRSTASTTEDILWVSGSSETESALLMFSKSTLDEPVKTQITQFSAKLNHKQVELKWKALNEMPNSNFDILRTDNGGLPRVLGQLKTDTTGGTLQKHSFIDFNPVSGNNSYQIKTVSRDENTIYSEKAEVTYKVSNNDLLLSGRDNVLTVCIISDTDCSGEFYFRDIMGPILLKRQLHLNKGKNIFTQTVNLRPGIFTGTVVFNGLEMISKKVPF</sequence>
<dbReference type="SUPFAM" id="SSF56219">
    <property type="entry name" value="DNase I-like"/>
    <property type="match status" value="1"/>
</dbReference>
<dbReference type="Proteomes" id="UP000632774">
    <property type="component" value="Unassembled WGS sequence"/>
</dbReference>
<feature type="chain" id="PRO_5045441547" evidence="1">
    <location>
        <begin position="21"/>
        <end position="1450"/>
    </location>
</feature>
<keyword evidence="3" id="KW-0540">Nuclease</keyword>
<evidence type="ECO:0000313" key="4">
    <source>
        <dbReference type="Proteomes" id="UP000632774"/>
    </source>
</evidence>
<dbReference type="GO" id="GO:0004519">
    <property type="term" value="F:endonuclease activity"/>
    <property type="evidence" value="ECO:0007669"/>
    <property type="project" value="UniProtKB-KW"/>
</dbReference>
<gene>
    <name evidence="3" type="ORF">IRJ18_10380</name>
</gene>
<dbReference type="CDD" id="cd09083">
    <property type="entry name" value="EEP-1"/>
    <property type="match status" value="1"/>
</dbReference>
<feature type="signal peptide" evidence="1">
    <location>
        <begin position="1"/>
        <end position="20"/>
    </location>
</feature>
<organism evidence="3 4">
    <name type="scientific">Mucilaginibacter boryungensis</name>
    <dbReference type="NCBI Taxonomy" id="768480"/>
    <lineage>
        <taxon>Bacteria</taxon>
        <taxon>Pseudomonadati</taxon>
        <taxon>Bacteroidota</taxon>
        <taxon>Sphingobacteriia</taxon>
        <taxon>Sphingobacteriales</taxon>
        <taxon>Sphingobacteriaceae</taxon>
        <taxon>Mucilaginibacter</taxon>
    </lineage>
</organism>
<dbReference type="InterPro" id="IPR005135">
    <property type="entry name" value="Endo/exonuclease/phosphatase"/>
</dbReference>
<dbReference type="Pfam" id="PF03372">
    <property type="entry name" value="Exo_endo_phos"/>
    <property type="match status" value="1"/>
</dbReference>
<dbReference type="InterPro" id="IPR036691">
    <property type="entry name" value="Endo/exonu/phosph_ase_sf"/>
</dbReference>
<evidence type="ECO:0000313" key="3">
    <source>
        <dbReference type="EMBL" id="MBE9666768.1"/>
    </source>
</evidence>
<keyword evidence="3" id="KW-0378">Hydrolase</keyword>
<feature type="domain" description="Endonuclease/exonuclease/phosphatase" evidence="2">
    <location>
        <begin position="26"/>
        <end position="263"/>
    </location>
</feature>